<evidence type="ECO:0000256" key="2">
    <source>
        <dbReference type="ARBA" id="ARBA00011881"/>
    </source>
</evidence>
<dbReference type="FunFam" id="3.30.360.10:FF:000001">
    <property type="entry name" value="Glyceraldehyde-3-phosphate dehydrogenase"/>
    <property type="match status" value="1"/>
</dbReference>
<feature type="binding site" evidence="6">
    <location>
        <begin position="234"/>
        <end position="235"/>
    </location>
    <ligand>
        <name>D-glyceraldehyde 3-phosphate</name>
        <dbReference type="ChEBI" id="CHEBI:59776"/>
    </ligand>
</feature>
<keyword evidence="13" id="KW-1185">Reference proteome</keyword>
<keyword evidence="3 10" id="KW-0560">Oxidoreductase</keyword>
<dbReference type="InterPro" id="IPR006424">
    <property type="entry name" value="Glyceraldehyde-3-P_DH_1"/>
</dbReference>
<evidence type="ECO:0000256" key="1">
    <source>
        <dbReference type="ARBA" id="ARBA00007406"/>
    </source>
</evidence>
<dbReference type="PANTHER" id="PTHR10836:SF76">
    <property type="entry name" value="GLYCERALDEHYDE-3-PHOSPHATE DEHYDROGENASE-RELATED"/>
    <property type="match status" value="1"/>
</dbReference>
<comment type="catalytic activity">
    <reaction evidence="10">
        <text>D-glyceraldehyde 3-phosphate + phosphate + NAD(+) = (2R)-3-phospho-glyceroyl phosphate + NADH + H(+)</text>
        <dbReference type="Rhea" id="RHEA:10300"/>
        <dbReference type="ChEBI" id="CHEBI:15378"/>
        <dbReference type="ChEBI" id="CHEBI:43474"/>
        <dbReference type="ChEBI" id="CHEBI:57540"/>
        <dbReference type="ChEBI" id="CHEBI:57604"/>
        <dbReference type="ChEBI" id="CHEBI:57945"/>
        <dbReference type="ChEBI" id="CHEBI:59776"/>
        <dbReference type="EC" id="1.2.1.12"/>
    </reaction>
</comment>
<reference evidence="12 13" key="1">
    <citation type="journal article" date="2024" name="Science">
        <title>Giant polyketide synthase enzymes in the biosynthesis of giant marine polyether toxins.</title>
        <authorList>
            <person name="Fallon T.R."/>
            <person name="Shende V.V."/>
            <person name="Wierzbicki I.H."/>
            <person name="Pendleton A.L."/>
            <person name="Watervoot N.F."/>
            <person name="Auber R.P."/>
            <person name="Gonzalez D.J."/>
            <person name="Wisecaver J.H."/>
            <person name="Moore B.S."/>
        </authorList>
    </citation>
    <scope>NUCLEOTIDE SEQUENCE [LARGE SCALE GENOMIC DNA]</scope>
    <source>
        <strain evidence="12 13">12B1</strain>
    </source>
</reference>
<protein>
    <recommendedName>
        <fullName evidence="10">Glyceraldehyde-3-phosphate dehydrogenase</fullName>
        <ecNumber evidence="10">1.2.1.12</ecNumber>
    </recommendedName>
</protein>
<comment type="pathway">
    <text evidence="10">Carbohydrate degradation; glycolysis; pyruvate from D-glyceraldehyde 3-phosphate: step 1/5.</text>
</comment>
<comment type="caution">
    <text evidence="12">The sequence shown here is derived from an EMBL/GenBank/DDBJ whole genome shotgun (WGS) entry which is preliminary data.</text>
</comment>
<dbReference type="PIRSF" id="PIRSF000149">
    <property type="entry name" value="GAP_DH"/>
    <property type="match status" value="1"/>
</dbReference>
<proteinExistence type="inferred from homology"/>
<dbReference type="Proteomes" id="UP001515480">
    <property type="component" value="Unassembled WGS sequence"/>
</dbReference>
<name>A0AB34IMW6_PRYPA</name>
<dbReference type="PANTHER" id="PTHR10836">
    <property type="entry name" value="GLYCERALDEHYDE 3-PHOSPHATE DEHYDROGENASE"/>
    <property type="match status" value="1"/>
</dbReference>
<feature type="binding site" evidence="7">
    <location>
        <position position="141"/>
    </location>
    <ligand>
        <name>NAD(+)</name>
        <dbReference type="ChEBI" id="CHEBI:57540"/>
    </ligand>
</feature>
<dbReference type="GO" id="GO:0005829">
    <property type="term" value="C:cytosol"/>
    <property type="evidence" value="ECO:0007669"/>
    <property type="project" value="TreeGrafter"/>
</dbReference>
<dbReference type="SUPFAM" id="SSF55347">
    <property type="entry name" value="Glyceraldehyde-3-phosphate dehydrogenase-like, C-terminal domain"/>
    <property type="match status" value="1"/>
</dbReference>
<keyword evidence="7" id="KW-0547">Nucleotide-binding</keyword>
<keyword evidence="4 7" id="KW-0520">NAD</keyword>
<feature type="binding site" evidence="6">
    <location>
        <begin position="173"/>
        <end position="175"/>
    </location>
    <ligand>
        <name>D-glyceraldehyde 3-phosphate</name>
        <dbReference type="ChEBI" id="CHEBI:59776"/>
    </ligand>
</feature>
<evidence type="ECO:0000256" key="5">
    <source>
        <dbReference type="PIRSR" id="PIRSR000149-1"/>
    </source>
</evidence>
<evidence type="ECO:0000256" key="6">
    <source>
        <dbReference type="PIRSR" id="PIRSR000149-2"/>
    </source>
</evidence>
<dbReference type="EMBL" id="JBGBPQ010000023">
    <property type="protein sequence ID" value="KAL1500552.1"/>
    <property type="molecule type" value="Genomic_DNA"/>
</dbReference>
<feature type="site" description="Activates thiol group during catalysis" evidence="8">
    <location>
        <position position="201"/>
    </location>
</feature>
<feature type="binding site" evidence="6">
    <location>
        <position position="204"/>
    </location>
    <ligand>
        <name>D-glyceraldehyde 3-phosphate</name>
        <dbReference type="ChEBI" id="CHEBI:59776"/>
    </ligand>
</feature>
<evidence type="ECO:0000256" key="7">
    <source>
        <dbReference type="PIRSR" id="PIRSR000149-3"/>
    </source>
</evidence>
<evidence type="ECO:0000256" key="3">
    <source>
        <dbReference type="ARBA" id="ARBA00023002"/>
    </source>
</evidence>
<dbReference type="InterPro" id="IPR020828">
    <property type="entry name" value="GlycerAld_3-P_DH_NAD(P)-bd"/>
</dbReference>
<dbReference type="GO" id="GO:0006006">
    <property type="term" value="P:glucose metabolic process"/>
    <property type="evidence" value="ECO:0007669"/>
    <property type="project" value="InterPro"/>
</dbReference>
<comment type="similarity">
    <text evidence="1 9">Belongs to the glyceraldehyde-3-phosphate dehydrogenase family.</text>
</comment>
<dbReference type="NCBIfam" id="TIGR01534">
    <property type="entry name" value="GAPDH-I"/>
    <property type="match status" value="1"/>
</dbReference>
<keyword evidence="10" id="KW-0324">Glycolysis</keyword>
<feature type="active site" description="Nucleophile" evidence="5">
    <location>
        <position position="174"/>
    </location>
</feature>
<evidence type="ECO:0000256" key="10">
    <source>
        <dbReference type="RuleBase" id="RU361160"/>
    </source>
</evidence>
<evidence type="ECO:0000256" key="9">
    <source>
        <dbReference type="RuleBase" id="RU000397"/>
    </source>
</evidence>
<dbReference type="CDD" id="cd18126">
    <property type="entry name" value="GAPDH_I_C"/>
    <property type="match status" value="1"/>
</dbReference>
<gene>
    <name evidence="12" type="ORF">AB1Y20_013207</name>
</gene>
<dbReference type="FunFam" id="3.40.50.720:FF:000001">
    <property type="entry name" value="Glyceraldehyde-3-phosphate dehydrogenase"/>
    <property type="match status" value="1"/>
</dbReference>
<dbReference type="Gene3D" id="3.40.50.720">
    <property type="entry name" value="NAD(P)-binding Rossmann-like Domain"/>
    <property type="match status" value="1"/>
</dbReference>
<dbReference type="SUPFAM" id="SSF51735">
    <property type="entry name" value="NAD(P)-binding Rossmann-fold domains"/>
    <property type="match status" value="1"/>
</dbReference>
<feature type="binding site" evidence="7">
    <location>
        <position position="339"/>
    </location>
    <ligand>
        <name>NAD(+)</name>
        <dbReference type="ChEBI" id="CHEBI:57540"/>
    </ligand>
</feature>
<dbReference type="InterPro" id="IPR020829">
    <property type="entry name" value="GlycerAld_3-P_DH_cat"/>
</dbReference>
<feature type="binding site" evidence="6">
    <location>
        <position position="257"/>
    </location>
    <ligand>
        <name>D-glyceraldehyde 3-phosphate</name>
        <dbReference type="ChEBI" id="CHEBI:59776"/>
    </ligand>
</feature>
<dbReference type="Pfam" id="PF00044">
    <property type="entry name" value="Gp_dh_N"/>
    <property type="match status" value="1"/>
</dbReference>
<feature type="domain" description="Glyceraldehyde 3-phosphate dehydrogenase NAD(P) binding" evidence="11">
    <location>
        <begin position="24"/>
        <end position="174"/>
    </location>
</feature>
<organism evidence="12 13">
    <name type="scientific">Prymnesium parvum</name>
    <name type="common">Toxic golden alga</name>
    <dbReference type="NCBI Taxonomy" id="97485"/>
    <lineage>
        <taxon>Eukaryota</taxon>
        <taxon>Haptista</taxon>
        <taxon>Haptophyta</taxon>
        <taxon>Prymnesiophyceae</taxon>
        <taxon>Prymnesiales</taxon>
        <taxon>Prymnesiaceae</taxon>
        <taxon>Prymnesium</taxon>
    </lineage>
</organism>
<evidence type="ECO:0000256" key="4">
    <source>
        <dbReference type="ARBA" id="ARBA00023027"/>
    </source>
</evidence>
<dbReference type="InterPro" id="IPR020831">
    <property type="entry name" value="GlycerAld/Erythrose_P_DH"/>
</dbReference>
<dbReference type="Pfam" id="PF02800">
    <property type="entry name" value="Gp_dh_C"/>
    <property type="match status" value="1"/>
</dbReference>
<dbReference type="PROSITE" id="PS00071">
    <property type="entry name" value="GAPDH"/>
    <property type="match status" value="1"/>
</dbReference>
<dbReference type="SMART" id="SM00846">
    <property type="entry name" value="Gp_dh_N"/>
    <property type="match status" value="1"/>
</dbReference>
<dbReference type="InterPro" id="IPR036291">
    <property type="entry name" value="NAD(P)-bd_dom_sf"/>
</dbReference>
<sequence length="368" mass="39307">MLSLASASLGLVSPIMSSNPDAPIKLGVNGFGRIGRQVVRIAMERESFVLKHINSPMSPEYMKYLLEHDTVHGRFPGTCEIVDGGLKINGIVVSLSATRDPTEIPWKKTGVEYVCESTGAFTSTESCLKHLESGAKKVIISAPAKDADTPTLVVGVNQDEYDPKTMDVVSCASCTTNGLAPLVKTIHDKFGIKQGLMTTVHATTASQLTVDGSMKGSDWRAGRAAATNIIPSSTGAAKAVAKCYPVMKGKLTGMAFRVPTVDVSVVDLTCELETPTTFEEIKAEVKLASETYAKGIVGYTEDQVVSSDFIGETCSTVFDAGAGIMLTPTFVKLISWYDNEWGYSTRLVDLIANMAVKDGALSKEKMLA</sequence>
<accession>A0AB34IMW6</accession>
<dbReference type="EC" id="1.2.1.12" evidence="10"/>
<comment type="subunit">
    <text evidence="2 10">Homotetramer.</text>
</comment>
<dbReference type="GO" id="GO:0050661">
    <property type="term" value="F:NADP binding"/>
    <property type="evidence" value="ECO:0007669"/>
    <property type="project" value="InterPro"/>
</dbReference>
<dbReference type="PRINTS" id="PR00078">
    <property type="entry name" value="G3PDHDRGNASE"/>
</dbReference>
<dbReference type="Gene3D" id="3.30.360.10">
    <property type="entry name" value="Dihydrodipicolinate Reductase, domain 2"/>
    <property type="match status" value="1"/>
</dbReference>
<evidence type="ECO:0000313" key="13">
    <source>
        <dbReference type="Proteomes" id="UP001515480"/>
    </source>
</evidence>
<evidence type="ECO:0000256" key="8">
    <source>
        <dbReference type="PIRSR" id="PIRSR000149-4"/>
    </source>
</evidence>
<dbReference type="GO" id="GO:0004365">
    <property type="term" value="F:glyceraldehyde-3-phosphate dehydrogenase (NAD+) (phosphorylating) activity"/>
    <property type="evidence" value="ECO:0007669"/>
    <property type="project" value="UniProtKB-UniRule"/>
</dbReference>
<dbReference type="GO" id="GO:0006096">
    <property type="term" value="P:glycolytic process"/>
    <property type="evidence" value="ECO:0007669"/>
    <property type="project" value="UniProtKB-KW"/>
</dbReference>
<feature type="binding site" evidence="7">
    <location>
        <position position="99"/>
    </location>
    <ligand>
        <name>NAD(+)</name>
        <dbReference type="ChEBI" id="CHEBI:57540"/>
    </ligand>
</feature>
<feature type="binding site" evidence="7">
    <location>
        <begin position="33"/>
        <end position="34"/>
    </location>
    <ligand>
        <name>NAD(+)</name>
        <dbReference type="ChEBI" id="CHEBI:57540"/>
    </ligand>
</feature>
<dbReference type="CDD" id="cd05214">
    <property type="entry name" value="GAPDH_I_N"/>
    <property type="match status" value="1"/>
</dbReference>
<dbReference type="InterPro" id="IPR020830">
    <property type="entry name" value="GlycerAld_3-P_DH_AS"/>
</dbReference>
<evidence type="ECO:0000259" key="11">
    <source>
        <dbReference type="SMART" id="SM00846"/>
    </source>
</evidence>
<evidence type="ECO:0000313" key="12">
    <source>
        <dbReference type="EMBL" id="KAL1500552.1"/>
    </source>
</evidence>
<dbReference type="AlphaFoldDB" id="A0AB34IMW6"/>
<dbReference type="GO" id="GO:0051287">
    <property type="term" value="F:NAD binding"/>
    <property type="evidence" value="ECO:0007669"/>
    <property type="project" value="UniProtKB-UniRule"/>
</dbReference>